<dbReference type="Gene3D" id="1.20.120.720">
    <property type="entry name" value="Myosin VI head, motor domain, U50 subdomain"/>
    <property type="match status" value="1"/>
</dbReference>
<dbReference type="InterPro" id="IPR036103">
    <property type="entry name" value="MYSc_Myo5"/>
</dbReference>
<dbReference type="GO" id="GO:0005934">
    <property type="term" value="C:cellular bud tip"/>
    <property type="evidence" value="ECO:0007669"/>
    <property type="project" value="EnsemblFungi"/>
</dbReference>
<accession>J7R5U3</accession>
<dbReference type="GO" id="GO:0016459">
    <property type="term" value="C:myosin complex"/>
    <property type="evidence" value="ECO:0007669"/>
    <property type="project" value="UniProtKB-KW"/>
</dbReference>
<dbReference type="GO" id="GO:0048309">
    <property type="term" value="P:endoplasmic reticulum inheritance"/>
    <property type="evidence" value="ECO:0007669"/>
    <property type="project" value="EnsemblFungi"/>
</dbReference>
<dbReference type="OrthoDB" id="6108017at2759"/>
<dbReference type="InterPro" id="IPR036961">
    <property type="entry name" value="Kinesin_motor_dom_sf"/>
</dbReference>
<dbReference type="Pfam" id="PF01843">
    <property type="entry name" value="DIL"/>
    <property type="match status" value="1"/>
</dbReference>
<dbReference type="KEGG" id="kng:KNAG_0D04910"/>
<dbReference type="GO" id="GO:0000146">
    <property type="term" value="F:microfilament motor activity"/>
    <property type="evidence" value="ECO:0007669"/>
    <property type="project" value="EnsemblFungi"/>
</dbReference>
<dbReference type="GO" id="GO:0005737">
    <property type="term" value="C:cytoplasm"/>
    <property type="evidence" value="ECO:0007669"/>
    <property type="project" value="TreeGrafter"/>
</dbReference>
<keyword evidence="13" id="KW-1185">Reference proteome</keyword>
<evidence type="ECO:0008006" key="14">
    <source>
        <dbReference type="Google" id="ProtNLM"/>
    </source>
</evidence>
<evidence type="ECO:0000259" key="10">
    <source>
        <dbReference type="PROSITE" id="PS51126"/>
    </source>
</evidence>
<protein>
    <recommendedName>
        <fullName evidence="14">Myosin motor domain-containing protein</fullName>
    </recommendedName>
</protein>
<evidence type="ECO:0000313" key="12">
    <source>
        <dbReference type="EMBL" id="CCK70230.1"/>
    </source>
</evidence>
<dbReference type="GO" id="GO:0031941">
    <property type="term" value="C:filamentous actin"/>
    <property type="evidence" value="ECO:0007669"/>
    <property type="project" value="EnsemblFungi"/>
</dbReference>
<dbReference type="SUPFAM" id="SSF52540">
    <property type="entry name" value="P-loop containing nucleoside triphosphate hydrolases"/>
    <property type="match status" value="2"/>
</dbReference>
<dbReference type="GO" id="GO:0005524">
    <property type="term" value="F:ATP binding"/>
    <property type="evidence" value="ECO:0007669"/>
    <property type="project" value="UniProtKB-UniRule"/>
</dbReference>
<dbReference type="GO" id="GO:0007533">
    <property type="term" value="P:mating type switching"/>
    <property type="evidence" value="ECO:0007669"/>
    <property type="project" value="EnsemblFungi"/>
</dbReference>
<dbReference type="Gene3D" id="1.10.10.820">
    <property type="match status" value="1"/>
</dbReference>
<dbReference type="SMART" id="SM01132">
    <property type="entry name" value="DIL"/>
    <property type="match status" value="1"/>
</dbReference>
<evidence type="ECO:0000256" key="9">
    <source>
        <dbReference type="SAM" id="Coils"/>
    </source>
</evidence>
<dbReference type="InterPro" id="IPR000048">
    <property type="entry name" value="IQ_motif_EF-hand-BS"/>
</dbReference>
<dbReference type="InterPro" id="IPR027417">
    <property type="entry name" value="P-loop_NTPase"/>
</dbReference>
<feature type="region of interest" description="Actin-binding" evidence="8">
    <location>
        <begin position="651"/>
        <end position="673"/>
    </location>
</feature>
<dbReference type="GO" id="GO:0016020">
    <property type="term" value="C:membrane"/>
    <property type="evidence" value="ECO:0007669"/>
    <property type="project" value="TreeGrafter"/>
</dbReference>
<comment type="similarity">
    <text evidence="1 8">Belongs to the TRAFAC class myosin-kinesin ATPase superfamily. Myosin family.</text>
</comment>
<evidence type="ECO:0000256" key="5">
    <source>
        <dbReference type="ARBA" id="ARBA00023123"/>
    </source>
</evidence>
<dbReference type="GO" id="GO:0008298">
    <property type="term" value="P:intracellular mRNA localization"/>
    <property type="evidence" value="ECO:0007669"/>
    <property type="project" value="EnsemblFungi"/>
</dbReference>
<keyword evidence="7 8" id="KW-0009">Actin-binding</keyword>
<evidence type="ECO:0000313" key="13">
    <source>
        <dbReference type="Proteomes" id="UP000006310"/>
    </source>
</evidence>
<dbReference type="HOGENOM" id="CLU_000192_9_0_1"/>
<evidence type="ECO:0000256" key="1">
    <source>
        <dbReference type="ARBA" id="ARBA00008314"/>
    </source>
</evidence>
<dbReference type="EMBL" id="HE978317">
    <property type="protein sequence ID" value="CCK70230.1"/>
    <property type="molecule type" value="Genomic_DNA"/>
</dbReference>
<dbReference type="Proteomes" id="UP000006310">
    <property type="component" value="Chromosome 4"/>
</dbReference>
<evidence type="ECO:0000259" key="11">
    <source>
        <dbReference type="PROSITE" id="PS51456"/>
    </source>
</evidence>
<dbReference type="PROSITE" id="PS51456">
    <property type="entry name" value="MYOSIN_MOTOR"/>
    <property type="match status" value="1"/>
</dbReference>
<keyword evidence="4 9" id="KW-0175">Coiled coil</keyword>
<dbReference type="CDD" id="cd23767">
    <property type="entry name" value="IQCD"/>
    <property type="match status" value="1"/>
</dbReference>
<dbReference type="PROSITE" id="PS51126">
    <property type="entry name" value="DILUTE"/>
    <property type="match status" value="1"/>
</dbReference>
<dbReference type="eggNOG" id="KOG0160">
    <property type="taxonomic scope" value="Eukaryota"/>
</dbReference>
<keyword evidence="6 8" id="KW-0505">Motor protein</keyword>
<feature type="coiled-coil region" evidence="9">
    <location>
        <begin position="593"/>
        <end position="624"/>
    </location>
</feature>
<sequence>MFAAGAECWLADSSVGWVPCVVVACPGGSAVTVQLCDDGSEITVDGSELEMRCGGAVASGGDLTALPHLNEPAVLHSIGERFSRKVIYTYSGIVLVATNPFANVDGLYDSRVMQEYAQLGAGENAAGANLPPHLFAIAQNAHSRMVADHRNQTIIVSGESGAGKTVSAKYLMRYLAELQPQGVTNGSLAASTVEDKILATNPIMEAFGNAKTTRNDNSSRFGKYLAISFDSNLKIVGATIETYLLEKSRLVTHPVGERNYHVFYQMLEGLGQGIKERLHLTTADAYNYLNQGGPEHIRIDNVDDSAEFTETCKSLQKIGITEEKQEQLFQILSGILHLGNIQINKGRGDLNASVSLSDPHLMIASELLGINSAEFAKWITKRQLVTRSERINSNLNHSQALVVRDSAAKFIYTALFDWLVTNINKQLQNMLPEQAKHTAHSFIGILDIYGFEHFERNSFEQFCINYANEKLQQEFNQHVFKLEQEEYVKEKIEWSFIQFNDNQPCIDLIENKLGILSLLDEESRLPAGSDESWTSKLYQTFNVPPLNEVFSKPKFGQSKFIVSHYAHDVSYDIEGFIEKNKDSVSENHMDVLKSTTNETLRGLLDNLEQMQLEMEIKKKEADAEKSGGKAISQLRMIQRKPTLGSIFKQSLINLMSTINSTDVHYIRCIKPNSEKKPWMFDNLMVLSQLRACGVLETIKISCAGFPSRWTFKEFVARYYFLVDYAVWLPYMTDGEEEQRNLLELIQQILTTTIDDDMTYQIGKTKIFFKAGMLAFLEGIRNAKLAALSVKIQKKIRAKKTRVWYLDTTTAISKTQNLVRCNLVREVIQRKLRIRAAVFIQSNMRGWKCRLEYKVTVCSLITLQSYLRGKLSKLEMIRVLQGKSAVLIQKRIRRCLAINDFLDLRRFTVCIQSHVRSKHARLLYEKLKGVSQIQHSAEAELTKKLLDVMGDLSSKIKENKANCDFVKDLQQNEVFKAILSKDEAYAELCEELDNVGEALKQRQTEVERMATIYRQNQDLTKSALSRFDDINSLSSTKFTGSLEARLNSLQEEVNTIKAAFQMQSLSVDGRQDTDEVVGLGISINEVKRKTVTHNKDSAMSVNVKLLVEEVTTNLLKGYQVPRTAKSCNETIITYPAQVIITLLNLFVTKGFCLDMDVFVSETFSTIQDIVKNLPQDKTAIHDGLFWINNVCHVYSYAQTVAEKGAATTKLRDDCEDLLVTVFDSWMKCITSLMRYDVNVSGALLGSPSNFFREDSPADDTTGNVPIAEKKLTHLLVFLYSVDNAAQLYEVDRVTVNCVFAQILGFINSLCFNDLCVKFYGLSWKLGKHLDNNIRGLDEWLHKHDIELPLLDCLPHLRQVANLLQLRVATVSDLTVVNQLCFLLNPIQLQTLLKKYQHGRAEPAVPGEVFTHLTQLVKNERYGSALTLQMGPRGVDALQSVTAAGHDPQTQLIELLDEYPMPHTAKLLQA</sequence>
<dbReference type="Gene3D" id="3.40.850.10">
    <property type="entry name" value="Kinesin motor domain"/>
    <property type="match status" value="1"/>
</dbReference>
<dbReference type="GO" id="GO:0007015">
    <property type="term" value="P:actin filament organization"/>
    <property type="evidence" value="ECO:0007669"/>
    <property type="project" value="TreeGrafter"/>
</dbReference>
<organism evidence="12 13">
    <name type="scientific">Huiozyma naganishii (strain ATCC MYA-139 / BCRC 22969 / CBS 8797 / KCTC 17520 / NBRC 10181 / NCYC 3082 / Yp74L-3)</name>
    <name type="common">Yeast</name>
    <name type="synonym">Kazachstania naganishii</name>
    <dbReference type="NCBI Taxonomy" id="1071383"/>
    <lineage>
        <taxon>Eukaryota</taxon>
        <taxon>Fungi</taxon>
        <taxon>Dikarya</taxon>
        <taxon>Ascomycota</taxon>
        <taxon>Saccharomycotina</taxon>
        <taxon>Saccharomycetes</taxon>
        <taxon>Saccharomycetales</taxon>
        <taxon>Saccharomycetaceae</taxon>
        <taxon>Huiozyma</taxon>
    </lineage>
</organism>
<dbReference type="InterPro" id="IPR002710">
    <property type="entry name" value="Dilute_dom"/>
</dbReference>
<dbReference type="Gene3D" id="1.20.5.4820">
    <property type="match status" value="1"/>
</dbReference>
<evidence type="ECO:0000256" key="8">
    <source>
        <dbReference type="PROSITE-ProRule" id="PRU00782"/>
    </source>
</evidence>
<dbReference type="SMART" id="SM00015">
    <property type="entry name" value="IQ"/>
    <property type="match status" value="3"/>
</dbReference>
<feature type="domain" description="Myosin motor" evidence="11">
    <location>
        <begin position="58"/>
        <end position="781"/>
    </location>
</feature>
<dbReference type="PROSITE" id="PS50096">
    <property type="entry name" value="IQ"/>
    <property type="match status" value="1"/>
</dbReference>
<gene>
    <name evidence="12" type="primary">KNAG0D04910</name>
    <name evidence="12" type="ordered locus">KNAG_0D04910</name>
</gene>
<keyword evidence="3 8" id="KW-0067">ATP-binding</keyword>
<evidence type="ECO:0000256" key="3">
    <source>
        <dbReference type="ARBA" id="ARBA00022840"/>
    </source>
</evidence>
<proteinExistence type="inferred from homology"/>
<evidence type="ECO:0000256" key="4">
    <source>
        <dbReference type="ARBA" id="ARBA00023054"/>
    </source>
</evidence>
<dbReference type="GeneID" id="34525919"/>
<dbReference type="CDD" id="cd01380">
    <property type="entry name" value="MYSc_Myo5"/>
    <property type="match status" value="1"/>
</dbReference>
<dbReference type="Gene3D" id="1.20.58.530">
    <property type="match status" value="1"/>
</dbReference>
<evidence type="ECO:0000256" key="7">
    <source>
        <dbReference type="ARBA" id="ARBA00023203"/>
    </source>
</evidence>
<keyword evidence="2 8" id="KW-0547">Nucleotide-binding</keyword>
<dbReference type="FunFam" id="1.10.10.820:FF:000001">
    <property type="entry name" value="Myosin heavy chain"/>
    <property type="match status" value="1"/>
</dbReference>
<dbReference type="InterPro" id="IPR001609">
    <property type="entry name" value="Myosin_head_motor_dom-like"/>
</dbReference>
<dbReference type="Gene3D" id="1.20.5.190">
    <property type="match status" value="2"/>
</dbReference>
<dbReference type="GO" id="GO:0051015">
    <property type="term" value="F:actin filament binding"/>
    <property type="evidence" value="ECO:0007669"/>
    <property type="project" value="EnsemblFungi"/>
</dbReference>
<name>J7R5U3_HUIN7</name>
<reference evidence="13" key="2">
    <citation type="submission" date="2012-08" db="EMBL/GenBank/DDBJ databases">
        <title>Genome sequence of Kazachstania naganishii.</title>
        <authorList>
            <person name="Gordon J.L."/>
            <person name="Armisen D."/>
            <person name="Proux-Wera E."/>
            <person name="OhEigeartaigh S.S."/>
            <person name="Byrne K.P."/>
            <person name="Wolfe K.H."/>
        </authorList>
    </citation>
    <scope>NUCLEOTIDE SEQUENCE [LARGE SCALE GENOMIC DNA]</scope>
    <source>
        <strain evidence="13">ATCC MYA-139 / BCRC 22969 / CBS 8797 / CCRC 22969 / KCTC 17520 / NBRC 10181 / NCYC 3082</strain>
    </source>
</reference>
<dbReference type="STRING" id="1071383.J7R5U3"/>
<evidence type="ECO:0000256" key="2">
    <source>
        <dbReference type="ARBA" id="ARBA00022741"/>
    </source>
</evidence>
<evidence type="ECO:0000256" key="6">
    <source>
        <dbReference type="ARBA" id="ARBA00023175"/>
    </source>
</evidence>
<dbReference type="Pfam" id="PF00612">
    <property type="entry name" value="IQ"/>
    <property type="match status" value="1"/>
</dbReference>
<feature type="binding site" evidence="8">
    <location>
        <begin position="158"/>
        <end position="165"/>
    </location>
    <ligand>
        <name>ATP</name>
        <dbReference type="ChEBI" id="CHEBI:30616"/>
    </ligand>
</feature>
<dbReference type="SMART" id="SM00242">
    <property type="entry name" value="MYSc"/>
    <property type="match status" value="1"/>
</dbReference>
<keyword evidence="5 8" id="KW-0518">Myosin</keyword>
<reference evidence="12 13" key="1">
    <citation type="journal article" date="2011" name="Proc. Natl. Acad. Sci. U.S.A.">
        <title>Evolutionary erosion of yeast sex chromosomes by mating-type switching accidents.</title>
        <authorList>
            <person name="Gordon J.L."/>
            <person name="Armisen D."/>
            <person name="Proux-Wera E."/>
            <person name="Oheigeartaigh S.S."/>
            <person name="Byrne K.P."/>
            <person name="Wolfe K.H."/>
        </authorList>
    </citation>
    <scope>NUCLEOTIDE SEQUENCE [LARGE SCALE GENOMIC DNA]</scope>
    <source>
        <strain evidence="13">ATCC MYA-139 / BCRC 22969 / CBS 8797 / CCRC 22969 / KCTC 17520 / NBRC 10181 / NCYC 3082</strain>
    </source>
</reference>
<dbReference type="RefSeq" id="XP_022464476.1">
    <property type="nucleotide sequence ID" value="XM_022607929.1"/>
</dbReference>
<dbReference type="PANTHER" id="PTHR13140">
    <property type="entry name" value="MYOSIN"/>
    <property type="match status" value="1"/>
</dbReference>
<dbReference type="Pfam" id="PF00063">
    <property type="entry name" value="Myosin_head"/>
    <property type="match status" value="1"/>
</dbReference>
<feature type="domain" description="Dilute" evidence="10">
    <location>
        <begin position="1159"/>
        <end position="1417"/>
    </location>
</feature>
<dbReference type="PANTHER" id="PTHR13140:SF706">
    <property type="entry name" value="DILUTE CLASS UNCONVENTIONAL MYOSIN, ISOFORM C"/>
    <property type="match status" value="1"/>
</dbReference>
<dbReference type="PRINTS" id="PR00193">
    <property type="entry name" value="MYOSINHEAVY"/>
</dbReference>